<name>A0AA96WQC5_LEPBY</name>
<evidence type="ECO:0000313" key="4">
    <source>
        <dbReference type="EMBL" id="WNZ43917.1"/>
    </source>
</evidence>
<organism evidence="4">
    <name type="scientific">Leptolyngbya boryana CZ1</name>
    <dbReference type="NCBI Taxonomy" id="3060204"/>
    <lineage>
        <taxon>Bacteria</taxon>
        <taxon>Bacillati</taxon>
        <taxon>Cyanobacteriota</taxon>
        <taxon>Cyanophyceae</taxon>
        <taxon>Leptolyngbyales</taxon>
        <taxon>Leptolyngbyaceae</taxon>
        <taxon>Leptolyngbya group</taxon>
        <taxon>Leptolyngbya</taxon>
    </lineage>
</organism>
<gene>
    <name evidence="4" type="ORF">Q2T42_18950</name>
</gene>
<evidence type="ECO:0000259" key="3">
    <source>
        <dbReference type="Pfam" id="PF02979"/>
    </source>
</evidence>
<dbReference type="Gene3D" id="3.90.330.10">
    <property type="entry name" value="Nitrile hydratase alpha /Thiocyanate hydrolase gamma"/>
    <property type="match status" value="1"/>
</dbReference>
<dbReference type="RefSeq" id="WP_316426098.1">
    <property type="nucleotide sequence ID" value="NZ_CP130144.1"/>
</dbReference>
<dbReference type="GO" id="GO:0046914">
    <property type="term" value="F:transition metal ion binding"/>
    <property type="evidence" value="ECO:0007669"/>
    <property type="project" value="InterPro"/>
</dbReference>
<dbReference type="NCBIfam" id="TIGR03793">
    <property type="entry name" value="leader_NHLP"/>
    <property type="match status" value="1"/>
</dbReference>
<reference evidence="4" key="2">
    <citation type="submission" date="2023-07" db="EMBL/GenBank/DDBJ databases">
        <authorList>
            <person name="Bai X.-H."/>
            <person name="Wang H.-H."/>
            <person name="Wang J."/>
            <person name="Ma M.-Y."/>
            <person name="Hu H.-H."/>
            <person name="Song Z.-L."/>
            <person name="Ma H.-G."/>
            <person name="Fan Y."/>
            <person name="Du C.-Y."/>
            <person name="Xu J.-C."/>
        </authorList>
    </citation>
    <scope>NUCLEOTIDE SEQUENCE</scope>
    <source>
        <strain evidence="4">CZ1</strain>
    </source>
</reference>
<dbReference type="Pfam" id="PF02979">
    <property type="entry name" value="NHase_alpha"/>
    <property type="match status" value="1"/>
</dbReference>
<feature type="compositionally biased region" description="Polar residues" evidence="2">
    <location>
        <begin position="100"/>
        <end position="119"/>
    </location>
</feature>
<dbReference type="GO" id="GO:0003824">
    <property type="term" value="F:catalytic activity"/>
    <property type="evidence" value="ECO:0007669"/>
    <property type="project" value="InterPro"/>
</dbReference>
<feature type="region of interest" description="Disordered" evidence="2">
    <location>
        <begin position="92"/>
        <end position="119"/>
    </location>
</feature>
<dbReference type="SUPFAM" id="SSF56209">
    <property type="entry name" value="Nitrile hydratase alpha chain"/>
    <property type="match status" value="1"/>
</dbReference>
<proteinExistence type="predicted"/>
<dbReference type="InterPro" id="IPR036648">
    <property type="entry name" value="CN_Hdrase_a/SCN_Hdrase_g_sf"/>
</dbReference>
<accession>A0AA96WQC5</accession>
<dbReference type="InterPro" id="IPR004232">
    <property type="entry name" value="CN_Hdrtase_a/SCN_Hdrlase_g"/>
</dbReference>
<evidence type="ECO:0000256" key="2">
    <source>
        <dbReference type="SAM" id="MobiDB-lite"/>
    </source>
</evidence>
<keyword evidence="1" id="KW-0479">Metal-binding</keyword>
<dbReference type="EMBL" id="CP130144">
    <property type="protein sequence ID" value="WNZ43917.1"/>
    <property type="molecule type" value="Genomic_DNA"/>
</dbReference>
<reference evidence="4" key="1">
    <citation type="journal article" date="2023" name="Plants (Basel)">
        <title>Genomic Analysis of Leptolyngbya boryana CZ1 Reveals Efficient Carbon Fixation Modules.</title>
        <authorList>
            <person name="Bai X."/>
            <person name="Wang H."/>
            <person name="Cheng W."/>
            <person name="Wang J."/>
            <person name="Ma M."/>
            <person name="Hu H."/>
            <person name="Song Z."/>
            <person name="Ma H."/>
            <person name="Fan Y."/>
            <person name="Du C."/>
            <person name="Xu J."/>
        </authorList>
    </citation>
    <scope>NUCLEOTIDE SEQUENCE</scope>
    <source>
        <strain evidence="4">CZ1</strain>
    </source>
</reference>
<feature type="domain" description="Nitrile hydratase alpha/Thiocyanate hydrolase gamma" evidence="3">
    <location>
        <begin position="25"/>
        <end position="89"/>
    </location>
</feature>
<evidence type="ECO:0000256" key="1">
    <source>
        <dbReference type="ARBA" id="ARBA00022723"/>
    </source>
</evidence>
<dbReference type="InterPro" id="IPR022513">
    <property type="entry name" value="TOMM_pelo"/>
</dbReference>
<sequence length="119" mass="12507">MSMHEISASGRITEIEAQLINQAMQDSTFRDRLLTNPKAVLSEQGLAIPEDVQIQVLQETANQYYLILPSMSGTEPASAPPLSEAELEAISGGAGIGRPRTSNTSWTGCASGQSGCVAG</sequence>
<protein>
    <submittedName>
        <fullName evidence="4">NHLP leader peptide family RiPP</fullName>
    </submittedName>
</protein>
<dbReference type="AlphaFoldDB" id="A0AA96WQC5"/>